<keyword evidence="4" id="KW-1185">Reference proteome</keyword>
<dbReference type="EMBL" id="JBHUMY010000021">
    <property type="protein sequence ID" value="MFD2662069.1"/>
    <property type="molecule type" value="Genomic_DNA"/>
</dbReference>
<dbReference type="RefSeq" id="WP_379275821.1">
    <property type="nucleotide sequence ID" value="NZ_JBHUMY010000021.1"/>
</dbReference>
<reference evidence="4" key="1">
    <citation type="journal article" date="2019" name="Int. J. Syst. Evol. Microbiol.">
        <title>The Global Catalogue of Microorganisms (GCM) 10K type strain sequencing project: providing services to taxonomists for standard genome sequencing and annotation.</title>
        <authorList>
            <consortium name="The Broad Institute Genomics Platform"/>
            <consortium name="The Broad Institute Genome Sequencing Center for Infectious Disease"/>
            <person name="Wu L."/>
            <person name="Ma J."/>
        </authorList>
    </citation>
    <scope>NUCLEOTIDE SEQUENCE [LARGE SCALE GENOMIC DNA]</scope>
    <source>
        <strain evidence="4">TISTR 1827</strain>
    </source>
</reference>
<evidence type="ECO:0000313" key="4">
    <source>
        <dbReference type="Proteomes" id="UP001597493"/>
    </source>
</evidence>
<organism evidence="3 4">
    <name type="scientific">Paenibacillus thailandensis</name>
    <dbReference type="NCBI Taxonomy" id="393250"/>
    <lineage>
        <taxon>Bacteria</taxon>
        <taxon>Bacillati</taxon>
        <taxon>Bacillota</taxon>
        <taxon>Bacilli</taxon>
        <taxon>Bacillales</taxon>
        <taxon>Paenibacillaceae</taxon>
        <taxon>Paenibacillus</taxon>
    </lineage>
</organism>
<dbReference type="Pfam" id="PF04434">
    <property type="entry name" value="SWIM"/>
    <property type="match status" value="1"/>
</dbReference>
<evidence type="ECO:0000259" key="2">
    <source>
        <dbReference type="PROSITE" id="PS50966"/>
    </source>
</evidence>
<keyword evidence="1" id="KW-0862">Zinc</keyword>
<keyword evidence="1" id="KW-0479">Metal-binding</keyword>
<keyword evidence="1" id="KW-0863">Zinc-finger</keyword>
<gene>
    <name evidence="3" type="ORF">ACFSW5_17570</name>
</gene>
<sequence length="569" mass="66240">MEFQDGKKHPKGVVLLNLSDFSRYIDPAVVHRGKEYAFEGRVISLKSIADEKYTAVVRGYEDYEVYVRLDNENNIMESECDCPYDFGPVCKHQVAVFLELKNREADGVSSPEPSLRQLLEAESKEKLIELLLSIASDSYTAEERIRLHLSKRGADQELDACRRLIRSYIDTYSDDHGFVSWRNVSRAVEGAEIVAEKALSAFDEEEWLHGLAILFCIIEEMIELLQSADDSDGGVGIVIESCLESIFKLVQDHHHIPAEERLKIFRRLLEETHQPYYDGWSDWQLALLEAAGALIESEQMQHQWDDAADSLLGHTSGSNWSREYTDERVTVLRYGQILERSGEEQAKAYLYKHLHFPEIREIAIRAALEQGDAEEAIRLAEAGEAQDQRLPGLVYRWKKYRYEAYHRTGQVEQQRKLGMELIVNGEYAYYRSVKDTFSDEGEWTLYLQDMLDQLEQSPRGEHTYTQILVEEEMYARLLEHVRKAPYRIESFYEQLLPHYPEEVKALFVAYIEFRADQSRDRRDYADVCRIIRMLQQVGGRKEAFTVTQKLLTKFPRRPAFREELGKIRF</sequence>
<feature type="domain" description="SWIM-type" evidence="2">
    <location>
        <begin position="63"/>
        <end position="101"/>
    </location>
</feature>
<protein>
    <submittedName>
        <fullName evidence="3">SWIM zinc finger domain-containing protein</fullName>
    </submittedName>
</protein>
<evidence type="ECO:0000313" key="3">
    <source>
        <dbReference type="EMBL" id="MFD2662069.1"/>
    </source>
</evidence>
<dbReference type="PROSITE" id="PS50966">
    <property type="entry name" value="ZF_SWIM"/>
    <property type="match status" value="1"/>
</dbReference>
<accession>A0ABW5R059</accession>
<comment type="caution">
    <text evidence="3">The sequence shown here is derived from an EMBL/GenBank/DDBJ whole genome shotgun (WGS) entry which is preliminary data.</text>
</comment>
<dbReference type="InterPro" id="IPR007527">
    <property type="entry name" value="Znf_SWIM"/>
</dbReference>
<dbReference type="Proteomes" id="UP001597493">
    <property type="component" value="Unassembled WGS sequence"/>
</dbReference>
<proteinExistence type="predicted"/>
<evidence type="ECO:0000256" key="1">
    <source>
        <dbReference type="PROSITE-ProRule" id="PRU00325"/>
    </source>
</evidence>
<name>A0ABW5R059_9BACL</name>